<gene>
    <name evidence="2" type="ORF">AVDCRST_MAG13-1044</name>
</gene>
<organism evidence="2">
    <name type="scientific">uncultured Solirubrobacteraceae bacterium</name>
    <dbReference type="NCBI Taxonomy" id="1162706"/>
    <lineage>
        <taxon>Bacteria</taxon>
        <taxon>Bacillati</taxon>
        <taxon>Actinomycetota</taxon>
        <taxon>Thermoleophilia</taxon>
        <taxon>Solirubrobacterales</taxon>
        <taxon>Solirubrobacteraceae</taxon>
        <taxon>environmental samples</taxon>
    </lineage>
</organism>
<feature type="compositionally biased region" description="Basic residues" evidence="1">
    <location>
        <begin position="1"/>
        <end position="51"/>
    </location>
</feature>
<sequence>VLPHRHPPRRRHGRLERHRPRAGQAVRRARLRPRGRRRGRRAAARGRAARRAGRDRPGGPGRPVDRGGRGGARGSPAGERAARGRPGPERRDRRGRRLHDADGPRPGARARRPQRALHGPPGQARPAGHGRARPGPGALHLLGRVDLSRALPRGLQRVEVVRAVLRRGHPRGAQGHGRDRDLAHAGPDGDRVLRAGEPRGDDARRDEHEGRRRHGGQAGLRGAHGRQAAGRGRVAHEQGAGPRRPARPRRPEGQGARAAGQAGLGGV</sequence>
<protein>
    <submittedName>
        <fullName evidence="2">Short-chain dehydrogenase</fullName>
    </submittedName>
</protein>
<feature type="region of interest" description="Disordered" evidence="1">
    <location>
        <begin position="1"/>
        <end position="139"/>
    </location>
</feature>
<feature type="non-terminal residue" evidence="2">
    <location>
        <position position="1"/>
    </location>
</feature>
<proteinExistence type="predicted"/>
<dbReference type="AlphaFoldDB" id="A0A6J4RWE7"/>
<feature type="non-terminal residue" evidence="2">
    <location>
        <position position="267"/>
    </location>
</feature>
<feature type="compositionally biased region" description="Basic and acidic residues" evidence="1">
    <location>
        <begin position="80"/>
        <end position="103"/>
    </location>
</feature>
<accession>A0A6J4RWE7</accession>
<name>A0A6J4RWE7_9ACTN</name>
<dbReference type="EMBL" id="CADCVO010000157">
    <property type="protein sequence ID" value="CAA9478873.1"/>
    <property type="molecule type" value="Genomic_DNA"/>
</dbReference>
<feature type="compositionally biased region" description="Basic and acidic residues" evidence="1">
    <location>
        <begin position="52"/>
        <end position="68"/>
    </location>
</feature>
<evidence type="ECO:0000313" key="2">
    <source>
        <dbReference type="EMBL" id="CAA9478873.1"/>
    </source>
</evidence>
<feature type="compositionally biased region" description="Basic and acidic residues" evidence="1">
    <location>
        <begin position="176"/>
        <end position="210"/>
    </location>
</feature>
<feature type="region of interest" description="Disordered" evidence="1">
    <location>
        <begin position="166"/>
        <end position="267"/>
    </location>
</feature>
<evidence type="ECO:0000256" key="1">
    <source>
        <dbReference type="SAM" id="MobiDB-lite"/>
    </source>
</evidence>
<feature type="compositionally biased region" description="Low complexity" evidence="1">
    <location>
        <begin position="225"/>
        <end position="243"/>
    </location>
</feature>
<reference evidence="2" key="1">
    <citation type="submission" date="2020-02" db="EMBL/GenBank/DDBJ databases">
        <authorList>
            <person name="Meier V. D."/>
        </authorList>
    </citation>
    <scope>NUCLEOTIDE SEQUENCE</scope>
    <source>
        <strain evidence="2">AVDCRST_MAG13</strain>
    </source>
</reference>
<feature type="compositionally biased region" description="Low complexity" evidence="1">
    <location>
        <begin position="119"/>
        <end position="138"/>
    </location>
</feature>